<reference evidence="1 2" key="1">
    <citation type="submission" date="2022-10" db="EMBL/GenBank/DDBJ databases">
        <title>Defluviimonas sp. CAU 1641 isolated from mud.</title>
        <authorList>
            <person name="Kim W."/>
        </authorList>
    </citation>
    <scope>NUCLEOTIDE SEQUENCE [LARGE SCALE GENOMIC DNA]</scope>
    <source>
        <strain evidence="1 2">CAU 1641</strain>
    </source>
</reference>
<dbReference type="RefSeq" id="WP_264773719.1">
    <property type="nucleotide sequence ID" value="NZ_JAPDOG010000047.1"/>
</dbReference>
<dbReference type="EMBL" id="JAPDOG010000047">
    <property type="protein sequence ID" value="MCW3784529.1"/>
    <property type="molecule type" value="Genomic_DNA"/>
</dbReference>
<keyword evidence="2" id="KW-1185">Reference proteome</keyword>
<evidence type="ECO:0000313" key="2">
    <source>
        <dbReference type="Proteomes" id="UP001207582"/>
    </source>
</evidence>
<evidence type="ECO:0000313" key="1">
    <source>
        <dbReference type="EMBL" id="MCW3784529.1"/>
    </source>
</evidence>
<dbReference type="Proteomes" id="UP001207582">
    <property type="component" value="Unassembled WGS sequence"/>
</dbReference>
<protein>
    <recommendedName>
        <fullName evidence="3">Sialate O-acetylesterase domain-containing protein</fullName>
    </recommendedName>
</protein>
<evidence type="ECO:0008006" key="3">
    <source>
        <dbReference type="Google" id="ProtNLM"/>
    </source>
</evidence>
<accession>A0ABT3JA13</accession>
<name>A0ABT3JA13_9RHOB</name>
<sequence length="630" mass="65470">MSIRLPFVNHQFATSGAVRLDAPTVACEKPASVACVYGLWVRPPSSPFVNNRSHTFLGQQGGGTGGNDGYVRFADQGMTTIEALVKDGGTTRFSASVALGAAACGKAFLVMVIVANGYSYLAVCEPGGAAMVGTHAGADLYARNLTGTKYLFNRIGSALDKGFYGEVENAFFLHGSFPGASTGAPDTTLIQNIASGAQDLDTLHTLLTGGSQRFRYTLANDADLADAWGVAGALTPQLINAPTGFRLRPGGPLRPVALRPAHTRTHVSQAQFPTPGSAAGATARIRTEGGIYAGITPAAIEARLVKDDGAELLGWTTVDAAPAGGAWAAGELTGVPLTVGFLRLEFRAVDGGGLQVGPAVSSHGLRGTGFSLITSGQSQHMHLWEVGASSISLPAGINLAVTRQKGVTVPAGTTEDCLLSSGDPVTVRLAWGMRQAAVELNTRFPGIPVQFATVGESGQDVTEWQPGGAYANRWGWLRDHVGMVQDHYLVLYGHSNPTPAYLDALNAMIPHAEASLGQSKRVIMCPTARYSLAGTNNAGPVYARNAMWDWVQANPARGHWGGSWAVVHTSESAVSADPHPGVTAEGQGRSGALIAWAVMMAARAAEDVPLAIKSAEAAGTSVTLRIGPVN</sequence>
<proteinExistence type="predicted"/>
<gene>
    <name evidence="1" type="ORF">OM960_23710</name>
</gene>
<organism evidence="1 2">
    <name type="scientific">Defluviimonas salinarum</name>
    <dbReference type="NCBI Taxonomy" id="2992147"/>
    <lineage>
        <taxon>Bacteria</taxon>
        <taxon>Pseudomonadati</taxon>
        <taxon>Pseudomonadota</taxon>
        <taxon>Alphaproteobacteria</taxon>
        <taxon>Rhodobacterales</taxon>
        <taxon>Paracoccaceae</taxon>
        <taxon>Albidovulum</taxon>
    </lineage>
</organism>
<comment type="caution">
    <text evidence="1">The sequence shown here is derived from an EMBL/GenBank/DDBJ whole genome shotgun (WGS) entry which is preliminary data.</text>
</comment>